<feature type="domain" description="Gfd2/YDR514C-like C-terminal" evidence="1">
    <location>
        <begin position="51"/>
        <end position="261"/>
    </location>
</feature>
<evidence type="ECO:0000313" key="3">
    <source>
        <dbReference type="Proteomes" id="UP000225277"/>
    </source>
</evidence>
<sequence length="311" mass="34389">MSSAKKVEIAPLSDRNFLTVKRSAHMLARCMKYVPAGDGCISYAPDAPPPIFIAIDLEMKEQTTIITEVGISRLDPLIIEPSANYPELWSGHMETFHVRVREHMGYVPYYTGRKGTKTTGAKHKKARKIPFAHGGSRLVSMPDLGRDVVRTIKQGTDGRRYILVFHGGRSDVVAMEAMGLDLTKEINVIDCIETQFLSLARSREPFSISKVTGPKSKPKYHLSEPRSLGKELGVWVGQDYDMSLLHNAGNDAEYTMKLFLGICLSPLVGGRDVDDNAAIWDVGEGDDWDGWMLSKFRSTGSVSLPGQTETA</sequence>
<dbReference type="STRING" id="112498.A0A2D3VKV5"/>
<dbReference type="RefSeq" id="XP_023628642.1">
    <property type="nucleotide sequence ID" value="XM_023772874.1"/>
</dbReference>
<organism evidence="2 3">
    <name type="scientific">Ramularia collo-cygni</name>
    <dbReference type="NCBI Taxonomy" id="112498"/>
    <lineage>
        <taxon>Eukaryota</taxon>
        <taxon>Fungi</taxon>
        <taxon>Dikarya</taxon>
        <taxon>Ascomycota</taxon>
        <taxon>Pezizomycotina</taxon>
        <taxon>Dothideomycetes</taxon>
        <taxon>Dothideomycetidae</taxon>
        <taxon>Mycosphaerellales</taxon>
        <taxon>Mycosphaerellaceae</taxon>
        <taxon>Ramularia</taxon>
    </lineage>
</organism>
<protein>
    <recommendedName>
        <fullName evidence="1">Gfd2/YDR514C-like C-terminal domain-containing protein</fullName>
    </recommendedName>
</protein>
<gene>
    <name evidence="2" type="ORF">RCC_07618</name>
</gene>
<reference evidence="2 3" key="1">
    <citation type="submission" date="2016-03" db="EMBL/GenBank/DDBJ databases">
        <authorList>
            <person name="Ploux O."/>
        </authorList>
    </citation>
    <scope>NUCLEOTIDE SEQUENCE [LARGE SCALE GENOMIC DNA]</scope>
    <source>
        <strain evidence="2 3">URUG2</strain>
    </source>
</reference>
<dbReference type="Pfam" id="PF21762">
    <property type="entry name" value="DEDDh_C"/>
    <property type="match status" value="1"/>
</dbReference>
<accession>A0A2D3VKV5</accession>
<evidence type="ECO:0000313" key="2">
    <source>
        <dbReference type="EMBL" id="CZT21753.1"/>
    </source>
</evidence>
<dbReference type="SUPFAM" id="SSF53098">
    <property type="entry name" value="Ribonuclease H-like"/>
    <property type="match status" value="1"/>
</dbReference>
<evidence type="ECO:0000259" key="1">
    <source>
        <dbReference type="Pfam" id="PF21762"/>
    </source>
</evidence>
<keyword evidence="3" id="KW-1185">Reference proteome</keyword>
<proteinExistence type="predicted"/>
<dbReference type="InterPro" id="IPR012337">
    <property type="entry name" value="RNaseH-like_sf"/>
</dbReference>
<dbReference type="GO" id="GO:0005634">
    <property type="term" value="C:nucleus"/>
    <property type="evidence" value="ECO:0007669"/>
    <property type="project" value="TreeGrafter"/>
</dbReference>
<name>A0A2D3VKV5_9PEZI</name>
<dbReference type="PANTHER" id="PTHR28083">
    <property type="entry name" value="GOOD FOR FULL DBP5 ACTIVITY PROTEIN 2"/>
    <property type="match status" value="1"/>
</dbReference>
<dbReference type="InterPro" id="IPR040151">
    <property type="entry name" value="Gfd2/YDR514C-like"/>
</dbReference>
<dbReference type="Proteomes" id="UP000225277">
    <property type="component" value="Unassembled WGS sequence"/>
</dbReference>
<dbReference type="InterPro" id="IPR048519">
    <property type="entry name" value="Gfd2/YDR514C-like_C"/>
</dbReference>
<dbReference type="AlphaFoldDB" id="A0A2D3VKV5"/>
<dbReference type="OrthoDB" id="5953249at2759"/>
<dbReference type="GeneID" id="35602733"/>
<dbReference type="PANTHER" id="PTHR28083:SF1">
    <property type="entry name" value="GOOD FOR FULL DBP5 ACTIVITY PROTEIN 2"/>
    <property type="match status" value="1"/>
</dbReference>
<dbReference type="EMBL" id="FJUY01000012">
    <property type="protein sequence ID" value="CZT21753.1"/>
    <property type="molecule type" value="Genomic_DNA"/>
</dbReference>